<name>A0A9P7F592_9AGAM</name>
<evidence type="ECO:0000313" key="1">
    <source>
        <dbReference type="EMBL" id="KAG2106185.1"/>
    </source>
</evidence>
<dbReference type="RefSeq" id="XP_041291495.1">
    <property type="nucleotide sequence ID" value="XM_041433823.1"/>
</dbReference>
<gene>
    <name evidence="1" type="ORF">F5147DRAFT_653941</name>
</gene>
<organism evidence="1 2">
    <name type="scientific">Suillus discolor</name>
    <dbReference type="NCBI Taxonomy" id="1912936"/>
    <lineage>
        <taxon>Eukaryota</taxon>
        <taxon>Fungi</taxon>
        <taxon>Dikarya</taxon>
        <taxon>Basidiomycota</taxon>
        <taxon>Agaricomycotina</taxon>
        <taxon>Agaricomycetes</taxon>
        <taxon>Agaricomycetidae</taxon>
        <taxon>Boletales</taxon>
        <taxon>Suillineae</taxon>
        <taxon>Suillaceae</taxon>
        <taxon>Suillus</taxon>
    </lineage>
</organism>
<sequence length="416" mass="47376">MEPLSSPSSTITAPPDCHENARQLAKMIAEAMSCRFALLHYDSASKLMMEEKKKHTLKRQCALGGVEACGYQVKMNAHFQQEPLAAFQYPRRVFLVEVVYLGVNTQPMDELEEAQSAVLFRSSSPILVIDLQADLRVLSFLLKDRVYTGDIWEIIRERTIEAKQEEILRQHQSICADEPRGKRHVVLEHHLMEERKKRSQMEVSLYSRAIEHLQQNWISAMREKCEAWLKRRDAYPLADVEPSMNICSFLDCFTLNPAFEFTTSHRDGHTSTISNCVGSLLPMLSTWVTDDVQEVFYSALRAEQACQTELLSWPLPGPTCPRNIGLELGTLKAKMCCAQAETYLYSVAIGKARESDSDLRDDTRWRDSIMSYSPTDIYAGASPSSKRCIPPPLTDEMCSYDHDIDNDREDSEAFEV</sequence>
<keyword evidence="2" id="KW-1185">Reference proteome</keyword>
<protein>
    <submittedName>
        <fullName evidence="1">Uncharacterized protein</fullName>
    </submittedName>
</protein>
<evidence type="ECO:0000313" key="2">
    <source>
        <dbReference type="Proteomes" id="UP000823399"/>
    </source>
</evidence>
<dbReference type="Proteomes" id="UP000823399">
    <property type="component" value="Unassembled WGS sequence"/>
</dbReference>
<reference evidence="1" key="1">
    <citation type="journal article" date="2020" name="New Phytol.">
        <title>Comparative genomics reveals dynamic genome evolution in host specialist ectomycorrhizal fungi.</title>
        <authorList>
            <person name="Lofgren L.A."/>
            <person name="Nguyen N.H."/>
            <person name="Vilgalys R."/>
            <person name="Ruytinx J."/>
            <person name="Liao H.L."/>
            <person name="Branco S."/>
            <person name="Kuo A."/>
            <person name="LaButti K."/>
            <person name="Lipzen A."/>
            <person name="Andreopoulos W."/>
            <person name="Pangilinan J."/>
            <person name="Riley R."/>
            <person name="Hundley H."/>
            <person name="Na H."/>
            <person name="Barry K."/>
            <person name="Grigoriev I.V."/>
            <person name="Stajich J.E."/>
            <person name="Kennedy P.G."/>
        </authorList>
    </citation>
    <scope>NUCLEOTIDE SEQUENCE</scope>
    <source>
        <strain evidence="1">FC423</strain>
    </source>
</reference>
<accession>A0A9P7F592</accession>
<dbReference type="AlphaFoldDB" id="A0A9P7F592"/>
<dbReference type="GeneID" id="64696082"/>
<comment type="caution">
    <text evidence="1">The sequence shown here is derived from an EMBL/GenBank/DDBJ whole genome shotgun (WGS) entry which is preliminary data.</text>
</comment>
<dbReference type="EMBL" id="JABBWM010000036">
    <property type="protein sequence ID" value="KAG2106185.1"/>
    <property type="molecule type" value="Genomic_DNA"/>
</dbReference>
<proteinExistence type="predicted"/>
<dbReference type="OrthoDB" id="2684973at2759"/>